<dbReference type="Pfam" id="PF05701">
    <property type="entry name" value="WEMBL"/>
    <property type="match status" value="1"/>
</dbReference>
<name>A0AAV9LKD4_9SOLN</name>
<comment type="similarity">
    <text evidence="1">Belongs to the WEB family.</text>
</comment>
<evidence type="ECO:0000313" key="5">
    <source>
        <dbReference type="EMBL" id="KAK4726171.1"/>
    </source>
</evidence>
<sequence>MEDVKDLKQHAPESSPTPVVVVSSPDEDQSLSTTQTSQNADEKANSENQQLNMDASEHVEEATQSSSLEKSETHPTGASSTPMVDQEDSSHSIQIPKPSVPPIDKNSTALSETSPSSLSNEKPSGSKEEEHIQSNHSGEDQASNDSPNSTKSADDSCSTSHVQETKPENNNHVESSDYIDKAPTLRIKIPEPTAQSKQPENVDVNRVNIDTAAPIQSVKQAVSKFGGIVDWKAHRQQTVERRNLIEQELTKAQEEIPLYKKQCQDAEDAKVLVLKELDSTKRLIEELKLNLERAQTEEQQARQDSELATLRVEEMERGIADDSSIAAKAQLEVARARLEAAVSELKSVNSELDVLRKDYDLLVSEKDVAVEKAEEAVSVSNEVEKTVEDLTIELITSKDALDAAHAAHLEAEEHRVRAAMAREQDTLNWENELKQAEEELERLNQQILSAKDHKAKLDTASSLLQDLNTELAAYMESKLKQEADEEGNMKGEKLETEKRNHYEIQAVVASAKRELEEVKLNIEKATAEVECLKVAAVALKAELEKEKSELASIQQREGMAAIAATSLEAELNRTKSEISLLQIKEKEAREKMVELPKQLQEAAQEADRAKLRAQTVREELRKAKEEAEQAKAASSTVESRLLAVKKEIEAAKASEKLAIAAISALQESESTKSTTDETTGVTLSLEEYYELSKQAHEAEKQANTRVSAAMSQIEVAKESELSSLNKLEEVNLAMTEKKEALEIALQKAEKAKEGKLAAEQELRKWRAEHEKRRKSVKSVTPVNKTMSSKMSFEEDKESKASEAAVPHQTSNPKENVQTKSETDSSQEVKVTKKKKKSFFPRVLMFLGRKKAQAKIIEGNKFLIGLALSVSLCLLKLLTASNVYSC</sequence>
<feature type="compositionally biased region" description="Polar residues" evidence="4">
    <location>
        <begin position="807"/>
        <end position="827"/>
    </location>
</feature>
<keyword evidence="6" id="KW-1185">Reference proteome</keyword>
<dbReference type="GO" id="GO:0009904">
    <property type="term" value="P:chloroplast accumulation movement"/>
    <property type="evidence" value="ECO:0007669"/>
    <property type="project" value="TreeGrafter"/>
</dbReference>
<feature type="coiled-coil region" evidence="3">
    <location>
        <begin position="508"/>
        <end position="640"/>
    </location>
</feature>
<proteinExistence type="inferred from homology"/>
<dbReference type="GO" id="GO:0009903">
    <property type="term" value="P:chloroplast avoidance movement"/>
    <property type="evidence" value="ECO:0007669"/>
    <property type="project" value="TreeGrafter"/>
</dbReference>
<dbReference type="PANTHER" id="PTHR32054">
    <property type="entry name" value="HEAVY CHAIN, PUTATIVE, EXPRESSED-RELATED-RELATED"/>
    <property type="match status" value="1"/>
</dbReference>
<dbReference type="GO" id="GO:0005829">
    <property type="term" value="C:cytosol"/>
    <property type="evidence" value="ECO:0007669"/>
    <property type="project" value="TreeGrafter"/>
</dbReference>
<evidence type="ECO:0000256" key="3">
    <source>
        <dbReference type="SAM" id="Coils"/>
    </source>
</evidence>
<feature type="compositionally biased region" description="Polar residues" evidence="4">
    <location>
        <begin position="62"/>
        <end position="83"/>
    </location>
</feature>
<dbReference type="Proteomes" id="UP001311915">
    <property type="component" value="Unassembled WGS sequence"/>
</dbReference>
<evidence type="ECO:0000256" key="4">
    <source>
        <dbReference type="SAM" id="MobiDB-lite"/>
    </source>
</evidence>
<organism evidence="5 6">
    <name type="scientific">Solanum pinnatisectum</name>
    <name type="common">tansyleaf nightshade</name>
    <dbReference type="NCBI Taxonomy" id="50273"/>
    <lineage>
        <taxon>Eukaryota</taxon>
        <taxon>Viridiplantae</taxon>
        <taxon>Streptophyta</taxon>
        <taxon>Embryophyta</taxon>
        <taxon>Tracheophyta</taxon>
        <taxon>Spermatophyta</taxon>
        <taxon>Magnoliopsida</taxon>
        <taxon>eudicotyledons</taxon>
        <taxon>Gunneridae</taxon>
        <taxon>Pentapetalae</taxon>
        <taxon>asterids</taxon>
        <taxon>lamiids</taxon>
        <taxon>Solanales</taxon>
        <taxon>Solanaceae</taxon>
        <taxon>Solanoideae</taxon>
        <taxon>Solaneae</taxon>
        <taxon>Solanum</taxon>
    </lineage>
</organism>
<accession>A0AAV9LKD4</accession>
<feature type="region of interest" description="Disordered" evidence="4">
    <location>
        <begin position="766"/>
        <end position="829"/>
    </location>
</feature>
<keyword evidence="2 3" id="KW-0175">Coiled coil</keyword>
<feature type="compositionally biased region" description="Basic and acidic residues" evidence="4">
    <location>
        <begin position="791"/>
        <end position="800"/>
    </location>
</feature>
<feature type="compositionally biased region" description="Low complexity" evidence="4">
    <location>
        <begin position="12"/>
        <end position="24"/>
    </location>
</feature>
<evidence type="ECO:0000313" key="6">
    <source>
        <dbReference type="Proteomes" id="UP001311915"/>
    </source>
</evidence>
<feature type="compositionally biased region" description="Polar residues" evidence="4">
    <location>
        <begin position="105"/>
        <end position="123"/>
    </location>
</feature>
<evidence type="ECO:0000256" key="2">
    <source>
        <dbReference type="ARBA" id="ARBA00023054"/>
    </source>
</evidence>
<feature type="coiled-coil region" evidence="3">
    <location>
        <begin position="235"/>
        <end position="365"/>
    </location>
</feature>
<dbReference type="AlphaFoldDB" id="A0AAV9LKD4"/>
<feature type="region of interest" description="Disordered" evidence="4">
    <location>
        <begin position="1"/>
        <end position="202"/>
    </location>
</feature>
<dbReference type="PANTHER" id="PTHR32054:SF31">
    <property type="entry name" value="PROTEIN WEAK CHLOROPLAST MOVEMENT UNDER BLUE LIGHT 1"/>
    <property type="match status" value="1"/>
</dbReference>
<dbReference type="InterPro" id="IPR008545">
    <property type="entry name" value="Web"/>
</dbReference>
<feature type="compositionally biased region" description="Basic and acidic residues" evidence="4">
    <location>
        <begin position="163"/>
        <end position="180"/>
    </location>
</feature>
<feature type="compositionally biased region" description="Basic and acidic residues" evidence="4">
    <location>
        <begin position="124"/>
        <end position="139"/>
    </location>
</feature>
<comment type="caution">
    <text evidence="5">The sequence shown here is derived from an EMBL/GenBank/DDBJ whole genome shotgun (WGS) entry which is preliminary data.</text>
</comment>
<feature type="compositionally biased region" description="Polar residues" evidence="4">
    <location>
        <begin position="30"/>
        <end position="39"/>
    </location>
</feature>
<reference evidence="5 6" key="1">
    <citation type="submission" date="2023-10" db="EMBL/GenBank/DDBJ databases">
        <title>Genome-Wide Identification Analysis in wild type Solanum Pinnatisectum Reveals Some Genes Defensing Phytophthora Infestans.</title>
        <authorList>
            <person name="Sun C."/>
        </authorList>
    </citation>
    <scope>NUCLEOTIDE SEQUENCE [LARGE SCALE GENOMIC DNA]</scope>
    <source>
        <strain evidence="5">LQN</strain>
        <tissue evidence="5">Leaf</tissue>
    </source>
</reference>
<evidence type="ECO:0000256" key="1">
    <source>
        <dbReference type="ARBA" id="ARBA00005485"/>
    </source>
</evidence>
<feature type="compositionally biased region" description="Polar residues" evidence="4">
    <location>
        <begin position="140"/>
        <end position="162"/>
    </location>
</feature>
<protein>
    <recommendedName>
        <fullName evidence="7">Protein WEAK CHLOROPLAST MOVEMENT UNDER BLUE LIGHT 1-like</fullName>
    </recommendedName>
</protein>
<gene>
    <name evidence="5" type="ORF">R3W88_031088</name>
</gene>
<dbReference type="EMBL" id="JAWPEI010000005">
    <property type="protein sequence ID" value="KAK4726171.1"/>
    <property type="molecule type" value="Genomic_DNA"/>
</dbReference>
<feature type="coiled-coil region" evidence="3">
    <location>
        <begin position="419"/>
        <end position="484"/>
    </location>
</feature>
<evidence type="ECO:0008006" key="7">
    <source>
        <dbReference type="Google" id="ProtNLM"/>
    </source>
</evidence>
<feature type="compositionally biased region" description="Basic and acidic residues" evidence="4">
    <location>
        <begin position="1"/>
        <end position="11"/>
    </location>
</feature>
<feature type="compositionally biased region" description="Polar residues" evidence="4">
    <location>
        <begin position="777"/>
        <end position="790"/>
    </location>
</feature>